<comment type="caution">
    <text evidence="3">The sequence shown here is derived from an EMBL/GenBank/DDBJ whole genome shotgun (WGS) entry which is preliminary data.</text>
</comment>
<dbReference type="GO" id="GO:0046872">
    <property type="term" value="F:metal ion binding"/>
    <property type="evidence" value="ECO:0007669"/>
    <property type="project" value="UniProtKB-KW"/>
</dbReference>
<dbReference type="InterPro" id="IPR013785">
    <property type="entry name" value="Aldolase_TIM"/>
</dbReference>
<keyword evidence="2" id="KW-0413">Isomerase</keyword>
<evidence type="ECO:0000313" key="3">
    <source>
        <dbReference type="EMBL" id="OGY17118.1"/>
    </source>
</evidence>
<dbReference type="Proteomes" id="UP000179069">
    <property type="component" value="Unassembled WGS sequence"/>
</dbReference>
<evidence type="ECO:0000256" key="2">
    <source>
        <dbReference type="ARBA" id="ARBA00023235"/>
    </source>
</evidence>
<dbReference type="SUPFAM" id="SSF51366">
    <property type="entry name" value="Ribulose-phoshate binding barrel"/>
    <property type="match status" value="1"/>
</dbReference>
<dbReference type="Gene3D" id="3.20.20.70">
    <property type="entry name" value="Aldolase class I"/>
    <property type="match status" value="1"/>
</dbReference>
<evidence type="ECO:0000313" key="4">
    <source>
        <dbReference type="Proteomes" id="UP000179069"/>
    </source>
</evidence>
<accession>A0A1G1VNZ0</accession>
<name>A0A1G1VNZ0_9BACT</name>
<protein>
    <recommendedName>
        <fullName evidence="5">Ribulose-phosphate 3-epimerase</fullName>
    </recommendedName>
</protein>
<keyword evidence="1" id="KW-0479">Metal-binding</keyword>
<dbReference type="InterPro" id="IPR000056">
    <property type="entry name" value="Ribul_P_3_epim-like"/>
</dbReference>
<dbReference type="EMBL" id="MHCI01000006">
    <property type="protein sequence ID" value="OGY17118.1"/>
    <property type="molecule type" value="Genomic_DNA"/>
</dbReference>
<dbReference type="PANTHER" id="PTHR11749">
    <property type="entry name" value="RIBULOSE-5-PHOSPHATE-3-EPIMERASE"/>
    <property type="match status" value="1"/>
</dbReference>
<dbReference type="InterPro" id="IPR011060">
    <property type="entry name" value="RibuloseP-bd_barrel"/>
</dbReference>
<evidence type="ECO:0008006" key="5">
    <source>
        <dbReference type="Google" id="ProtNLM"/>
    </source>
</evidence>
<organism evidence="3 4">
    <name type="scientific">Candidatus Chisholmbacteria bacterium RIFCSPHIGHO2_01_FULL_49_18</name>
    <dbReference type="NCBI Taxonomy" id="1797590"/>
    <lineage>
        <taxon>Bacteria</taxon>
        <taxon>Candidatus Chisholmiibacteriota</taxon>
    </lineage>
</organism>
<evidence type="ECO:0000256" key="1">
    <source>
        <dbReference type="ARBA" id="ARBA00022723"/>
    </source>
</evidence>
<dbReference type="AlphaFoldDB" id="A0A1G1VNZ0"/>
<dbReference type="GO" id="GO:0016857">
    <property type="term" value="F:racemase and epimerase activity, acting on carbohydrates and derivatives"/>
    <property type="evidence" value="ECO:0007669"/>
    <property type="project" value="InterPro"/>
</dbReference>
<dbReference type="GO" id="GO:0005975">
    <property type="term" value="P:carbohydrate metabolic process"/>
    <property type="evidence" value="ECO:0007669"/>
    <property type="project" value="InterPro"/>
</dbReference>
<sequence length="212" mass="22799">MAVIRILPAILSETREDLIEKISQVEGLVDRVQVDIVGRAFSPQPSVGIETLEGVGSGLLLDVQLMVREPVTFLNRCDSIGVERVFGHVEYMQNQEEFIEHAFALGMQVGLALDLLTPVSRIEKVIEQIDALLLMAVPAGKSGQKFDPAVLPKIGEAANFGLDIPICVDGGITPSTIVSCIEAGAREFAVGSYLWQSSDIGKALGELQEVGQ</sequence>
<dbReference type="Pfam" id="PF00834">
    <property type="entry name" value="Ribul_P_3_epim"/>
    <property type="match status" value="1"/>
</dbReference>
<proteinExistence type="predicted"/>
<reference evidence="3 4" key="1">
    <citation type="journal article" date="2016" name="Nat. Commun.">
        <title>Thousands of microbial genomes shed light on interconnected biogeochemical processes in an aquifer system.</title>
        <authorList>
            <person name="Anantharaman K."/>
            <person name="Brown C.T."/>
            <person name="Hug L.A."/>
            <person name="Sharon I."/>
            <person name="Castelle C.J."/>
            <person name="Probst A.J."/>
            <person name="Thomas B.C."/>
            <person name="Singh A."/>
            <person name="Wilkins M.J."/>
            <person name="Karaoz U."/>
            <person name="Brodie E.L."/>
            <person name="Williams K.H."/>
            <person name="Hubbard S.S."/>
            <person name="Banfield J.F."/>
        </authorList>
    </citation>
    <scope>NUCLEOTIDE SEQUENCE [LARGE SCALE GENOMIC DNA]</scope>
</reference>
<gene>
    <name evidence="3" type="ORF">A2785_00700</name>
</gene>